<evidence type="ECO:0000256" key="1">
    <source>
        <dbReference type="ARBA" id="ARBA00022676"/>
    </source>
</evidence>
<dbReference type="GO" id="GO:0016757">
    <property type="term" value="F:glycosyltransferase activity"/>
    <property type="evidence" value="ECO:0007669"/>
    <property type="project" value="UniProtKB-KW"/>
</dbReference>
<dbReference type="SUPFAM" id="SSF53756">
    <property type="entry name" value="UDP-Glycosyltransferase/glycogen phosphorylase"/>
    <property type="match status" value="1"/>
</dbReference>
<dbReference type="OrthoDB" id="7210452at2"/>
<name>A0A1W2ELT5_9RHOB</name>
<dbReference type="Gene3D" id="3.40.50.2000">
    <property type="entry name" value="Glycogen Phosphorylase B"/>
    <property type="match status" value="1"/>
</dbReference>
<accession>A0A1W2ELT5</accession>
<dbReference type="EMBL" id="FWYD01000033">
    <property type="protein sequence ID" value="SMD10701.1"/>
    <property type="molecule type" value="Genomic_DNA"/>
</dbReference>
<reference evidence="3 4" key="1">
    <citation type="submission" date="2017-04" db="EMBL/GenBank/DDBJ databases">
        <authorList>
            <person name="Afonso C.L."/>
            <person name="Miller P.J."/>
            <person name="Scott M.A."/>
            <person name="Spackman E."/>
            <person name="Goraichik I."/>
            <person name="Dimitrov K.M."/>
            <person name="Suarez D.L."/>
            <person name="Swayne D.E."/>
        </authorList>
    </citation>
    <scope>NUCLEOTIDE SEQUENCE [LARGE SCALE GENOMIC DNA]</scope>
    <source>
        <strain evidence="3 4">CGMCC 1.12644</strain>
    </source>
</reference>
<keyword evidence="1" id="KW-0328">Glycosyltransferase</keyword>
<dbReference type="PANTHER" id="PTHR12526">
    <property type="entry name" value="GLYCOSYLTRANSFERASE"/>
    <property type="match status" value="1"/>
</dbReference>
<evidence type="ECO:0000313" key="4">
    <source>
        <dbReference type="Proteomes" id="UP000192330"/>
    </source>
</evidence>
<dbReference type="PANTHER" id="PTHR12526:SF629">
    <property type="entry name" value="TEICHURONIC ACID BIOSYNTHESIS GLYCOSYLTRANSFERASE TUAH-RELATED"/>
    <property type="match status" value="1"/>
</dbReference>
<evidence type="ECO:0000256" key="2">
    <source>
        <dbReference type="ARBA" id="ARBA00022679"/>
    </source>
</evidence>
<keyword evidence="4" id="KW-1185">Reference proteome</keyword>
<dbReference type="Proteomes" id="UP000192330">
    <property type="component" value="Unassembled WGS sequence"/>
</dbReference>
<keyword evidence="2 3" id="KW-0808">Transferase</keyword>
<dbReference type="Pfam" id="PF13692">
    <property type="entry name" value="Glyco_trans_1_4"/>
    <property type="match status" value="1"/>
</dbReference>
<organism evidence="3 4">
    <name type="scientific">Primorskyibacter flagellatus</name>
    <dbReference type="NCBI Taxonomy" id="1387277"/>
    <lineage>
        <taxon>Bacteria</taxon>
        <taxon>Pseudomonadati</taxon>
        <taxon>Pseudomonadota</taxon>
        <taxon>Alphaproteobacteria</taxon>
        <taxon>Rhodobacterales</taxon>
        <taxon>Roseobacteraceae</taxon>
        <taxon>Primorskyibacter</taxon>
    </lineage>
</organism>
<gene>
    <name evidence="3" type="ORF">SAMN06295998_13314</name>
</gene>
<dbReference type="STRING" id="1387277.SAMN06295998_13314"/>
<dbReference type="AlphaFoldDB" id="A0A1W2ELT5"/>
<dbReference type="RefSeq" id="WP_084355032.1">
    <property type="nucleotide sequence ID" value="NZ_FWYD01000033.1"/>
</dbReference>
<sequence>MSILTDEAYLVPKDAMSSKNARDVFDPEFYLEQNPDIREAGVDPWQHYIDQGGREGRDPAPWFSGAFYRAHVLQQMDLLDVANPLEHWLTVGRDASFSPSEHVEADLLARAKELFDASFYLELYPDIAESEMDPWEHFIQFGWHEGRAPFADFDAAYYLHRLITEGGFGMRRNPLLHWVAVGRDAGWVTEADEPFNMMSDPAERSLRALIGMFDDAAEPLPEDDAVLISRSGLFDPAHLALHDPAYADLDRLAAAQRYLRLRPAKAPDPSALFAAQFYYELYADRMGSGQSALVHYLRRGRTGGLPISPEAAWLDVLRLRQIEGPQYSYHKQLRHAPRRADQIEDYVLHGVASSTHLTPEVDETFVRDLYTRLVPGGIGAPAAFVARSARSGWVYPTVDAMRYDADSLHDCAVFDPDYYSQQANLTDDGINPAEHYVTAGVQVGLATSPEFSTEHYIMCNMDLATARVVPAVHFDKYGRSEGRVAHSTITEHSEEAKVTHNSERPTVLVMSHEASRTGAPIVALNIVRTLAETHNVISWIDADGPLREDFGEISTRLLAGYGTRQDMQAILEGIQRDTGLKVAIVSSVVSSFAVLPLRLAGVPTISLIHEFADYVAPFGKMSRMALYSDISVFPAKLVRAACTREIDALGLGPVPERLRIRPQGYNVAGGDQKVDLDAQDILDLIDAPADPSRRRIMFGAGWVQPRKGVDLFLQVAAALKDDPDYNWRFIWVGGNYHPDTDMGVSIFLAHQMREAGLSSQMTFLPEQKTLDPFWEISDIFLMSSRLDPYPNVALEALYHSVPVVCFEGATGIAELKETYPFAVQAAPFADIEGAAQHVRKLVHPKAGKKFSGAVGKKMRAHLSFETYVSDLVEMIEPAQETASAATDAAHAFEALSKEDLALAARHLPSRLCLSTVAYPAVLRQSLGELASYLGLEIDPQTGALLGAAGNMAVRDAAGLRPWQAGGGLVEQVGQPGDVELLIHVADKLAFDTVAALLKMLPREEMMVCLVAGLPWLVAPLKEIAANFPDRSVRVEDRTALRASEAAGRLAAREGPTYVAVVCARAEFDVPNTLAAPESGVMAALLSGAATAFLEEHADCPAVLGAMSTGNRSAKAEERADEQAQSYAPRFCGVYRRETLYDFAITVLPRVTAQGAGLTAKDWDCLAAIHFLREHSTTQKPTMLPILPAL</sequence>
<protein>
    <submittedName>
        <fullName evidence="3">Glycosyltransferase involved in cell wall bisynthesis</fullName>
    </submittedName>
</protein>
<proteinExistence type="predicted"/>
<evidence type="ECO:0000313" key="3">
    <source>
        <dbReference type="EMBL" id="SMD10701.1"/>
    </source>
</evidence>